<dbReference type="STRING" id="646529.Desaci_3974"/>
<dbReference type="OrthoDB" id="189537at2"/>
<dbReference type="Pfam" id="PF04122">
    <property type="entry name" value="CW_binding_2"/>
    <property type="match status" value="3"/>
</dbReference>
<dbReference type="HOGENOM" id="CLU_424975_0_0_9"/>
<feature type="signal peptide" evidence="2">
    <location>
        <begin position="1"/>
        <end position="28"/>
    </location>
</feature>
<feature type="region of interest" description="Disordered" evidence="1">
    <location>
        <begin position="540"/>
        <end position="564"/>
    </location>
</feature>
<name>I4DAL6_DESAJ</name>
<evidence type="ECO:0000256" key="1">
    <source>
        <dbReference type="SAM" id="MobiDB-lite"/>
    </source>
</evidence>
<dbReference type="PANTHER" id="PTHR30032">
    <property type="entry name" value="N-ACETYLMURAMOYL-L-ALANINE AMIDASE-RELATED"/>
    <property type="match status" value="1"/>
</dbReference>
<evidence type="ECO:0000256" key="2">
    <source>
        <dbReference type="SAM" id="SignalP"/>
    </source>
</evidence>
<gene>
    <name evidence="3" type="ordered locus">Desaci_3974</name>
</gene>
<organism evidence="3 4">
    <name type="scientific">Desulfosporosinus acidiphilus (strain DSM 22704 / JCM 16185 / SJ4)</name>
    <dbReference type="NCBI Taxonomy" id="646529"/>
    <lineage>
        <taxon>Bacteria</taxon>
        <taxon>Bacillati</taxon>
        <taxon>Bacillota</taxon>
        <taxon>Clostridia</taxon>
        <taxon>Eubacteriales</taxon>
        <taxon>Desulfitobacteriaceae</taxon>
        <taxon>Desulfosporosinus</taxon>
    </lineage>
</organism>
<dbReference type="AlphaFoldDB" id="I4DAL6"/>
<sequence>MSLRKRNPRLSLTLTLLLISLMSLVFPAATLANSAPTVARLAGFDRYETASQIAEAGWSQSDYAVLAFGGDYPDALSAAPLAEKYNAPILLTTAGSLPASTKQTLVDLQVKNVLIVGGTAVVSQAVESELKTMGLETTRIYGNDRYGTAIQVAQEVTTTPSSLFVVTGEDYPDALSVASVAAMKQIPIILVPHDSVPDVVKSYLSTLDVSKSYVVGDSDIISDQVFQQLPNAERISGADKYARNIAVNQLFNNDFNSNSICLATGEGFADALTGAAYSAKLSEPIILINNDSPAKTRSYYQQRFSAASHIYVFGGTGIIPDSVIDNLKPSDAATGDISIGNNRTLKLSNLTKVGTTTATFKYQVLDENGKDITSTVPATQLSAVVSVSSSVTLDPSKGLGTITYNSSADIDKSVIITLVDLTTGRLVSLNFSPSNTSDTENGDTMIGNNRTLKISNFTKVGTTTATFKYQVLDETGKDITSAVPATQLSAVTSISSSITLDPSKGLGTITYNSSADIDKPVIITLVDLITGRVVSLDANSGTGSSSYTSPTNNPTTQIPSSSQYSDQKVTKITIISTKLALNPTDGKTGYGTYSVYDQYGNEITNYPSLTSGLKFTTDVGTITAQNGLLIVTFLPNINSSSLTEITITGVDSNSGTKTTATLTIVPMFGEIQDN</sequence>
<dbReference type="InterPro" id="IPR007253">
    <property type="entry name" value="Cell_wall-bd_2"/>
</dbReference>
<feature type="compositionally biased region" description="Low complexity" evidence="1">
    <location>
        <begin position="540"/>
        <end position="556"/>
    </location>
</feature>
<keyword evidence="4" id="KW-1185">Reference proteome</keyword>
<dbReference type="Gene3D" id="3.40.50.12090">
    <property type="match status" value="2"/>
</dbReference>
<reference evidence="3 4" key="1">
    <citation type="journal article" date="2012" name="J. Bacteriol.">
        <title>Complete genome sequences of Desulfosporosinus orientis DSM765T, Desulfosporosinus youngiae DSM17734T, Desulfosporosinus meridiei DSM13257T, and Desulfosporosinus acidiphilus DSM22704T.</title>
        <authorList>
            <person name="Pester M."/>
            <person name="Brambilla E."/>
            <person name="Alazard D."/>
            <person name="Rattei T."/>
            <person name="Weinmaier T."/>
            <person name="Han J."/>
            <person name="Lucas S."/>
            <person name="Lapidus A."/>
            <person name="Cheng J.F."/>
            <person name="Goodwin L."/>
            <person name="Pitluck S."/>
            <person name="Peters L."/>
            <person name="Ovchinnikova G."/>
            <person name="Teshima H."/>
            <person name="Detter J.C."/>
            <person name="Han C.S."/>
            <person name="Tapia R."/>
            <person name="Land M.L."/>
            <person name="Hauser L."/>
            <person name="Kyrpides N.C."/>
            <person name="Ivanova N.N."/>
            <person name="Pagani I."/>
            <person name="Huntmann M."/>
            <person name="Wei C.L."/>
            <person name="Davenport K.W."/>
            <person name="Daligault H."/>
            <person name="Chain P.S."/>
            <person name="Chen A."/>
            <person name="Mavromatis K."/>
            <person name="Markowitz V."/>
            <person name="Szeto E."/>
            <person name="Mikhailova N."/>
            <person name="Pati A."/>
            <person name="Wagner M."/>
            <person name="Woyke T."/>
            <person name="Ollivier B."/>
            <person name="Klenk H.P."/>
            <person name="Spring S."/>
            <person name="Loy A."/>
        </authorList>
    </citation>
    <scope>NUCLEOTIDE SEQUENCE [LARGE SCALE GENOMIC DNA]</scope>
    <source>
        <strain evidence="4">DSM 22704 / JCM 16185 / SJ4</strain>
    </source>
</reference>
<dbReference type="Proteomes" id="UP000002892">
    <property type="component" value="Chromosome"/>
</dbReference>
<dbReference type="PANTHER" id="PTHR30032:SF8">
    <property type="entry name" value="GERMINATION-SPECIFIC N-ACETYLMURAMOYL-L-ALANINE AMIDASE"/>
    <property type="match status" value="1"/>
</dbReference>
<dbReference type="EMBL" id="CP003639">
    <property type="protein sequence ID" value="AFM42840.1"/>
    <property type="molecule type" value="Genomic_DNA"/>
</dbReference>
<protein>
    <submittedName>
        <fullName evidence="3">Cell wall-binding protein</fullName>
    </submittedName>
</protein>
<feature type="chain" id="PRO_5039668519" evidence="2">
    <location>
        <begin position="29"/>
        <end position="674"/>
    </location>
</feature>
<evidence type="ECO:0000313" key="3">
    <source>
        <dbReference type="EMBL" id="AFM42840.1"/>
    </source>
</evidence>
<keyword evidence="2" id="KW-0732">Signal</keyword>
<evidence type="ECO:0000313" key="4">
    <source>
        <dbReference type="Proteomes" id="UP000002892"/>
    </source>
</evidence>
<accession>I4DAL6</accession>
<dbReference type="InterPro" id="IPR051922">
    <property type="entry name" value="Bact_Sporulation_Assoc"/>
</dbReference>
<dbReference type="eggNOG" id="COG5492">
    <property type="taxonomic scope" value="Bacteria"/>
</dbReference>
<dbReference type="eggNOG" id="COG2247">
    <property type="taxonomic scope" value="Bacteria"/>
</dbReference>
<proteinExistence type="predicted"/>
<dbReference type="KEGG" id="dai:Desaci_3974"/>